<evidence type="ECO:0008006" key="3">
    <source>
        <dbReference type="Google" id="ProtNLM"/>
    </source>
</evidence>
<organism evidence="1 2">
    <name type="scientific">Niveispirillum lacus</name>
    <dbReference type="NCBI Taxonomy" id="1981099"/>
    <lineage>
        <taxon>Bacteria</taxon>
        <taxon>Pseudomonadati</taxon>
        <taxon>Pseudomonadota</taxon>
        <taxon>Alphaproteobacteria</taxon>
        <taxon>Rhodospirillales</taxon>
        <taxon>Azospirillaceae</taxon>
        <taxon>Niveispirillum</taxon>
    </lineage>
</organism>
<accession>A0A255YY38</accession>
<name>A0A255YY38_9PROT</name>
<dbReference type="OrthoDB" id="7354940at2"/>
<gene>
    <name evidence="1" type="ORF">CHU95_11875</name>
</gene>
<keyword evidence="2" id="KW-1185">Reference proteome</keyword>
<dbReference type="Proteomes" id="UP000216998">
    <property type="component" value="Unassembled WGS sequence"/>
</dbReference>
<dbReference type="AlphaFoldDB" id="A0A255YY38"/>
<protein>
    <recommendedName>
        <fullName evidence="3">Dihydroneopterin aldolase/epimerase domain-containing protein</fullName>
    </recommendedName>
</protein>
<evidence type="ECO:0000313" key="1">
    <source>
        <dbReference type="EMBL" id="OYQ34153.1"/>
    </source>
</evidence>
<reference evidence="1 2" key="1">
    <citation type="submission" date="2017-07" db="EMBL/GenBank/DDBJ databases">
        <title>Niveispirillum cyanobacteriorum sp. nov., isolated from cyanobacterial aggregates in a eutrophic lake.</title>
        <authorList>
            <person name="Cai H."/>
        </authorList>
    </citation>
    <scope>NUCLEOTIDE SEQUENCE [LARGE SCALE GENOMIC DNA]</scope>
    <source>
        <strain evidence="2">TH1-14</strain>
    </source>
</reference>
<dbReference type="EMBL" id="NOXU01000029">
    <property type="protein sequence ID" value="OYQ34153.1"/>
    <property type="molecule type" value="Genomic_DNA"/>
</dbReference>
<evidence type="ECO:0000313" key="2">
    <source>
        <dbReference type="Proteomes" id="UP000216998"/>
    </source>
</evidence>
<proteinExistence type="predicted"/>
<comment type="caution">
    <text evidence="1">The sequence shown here is derived from an EMBL/GenBank/DDBJ whole genome shotgun (WGS) entry which is preliminary data.</text>
</comment>
<dbReference type="RefSeq" id="WP_094456563.1">
    <property type="nucleotide sequence ID" value="NZ_NOXU01000029.1"/>
</dbReference>
<sequence>MIPSPHFQILVREVAVALPVGGRTTDLDVRVNLRLGTSVTGPFTGDPDDINLTVDYSCIVRHILGPFRDEGPFVDADTLARTLGRFIFAFDGRILTQRIGIHSPADPGFTCQIELERD</sequence>